<protein>
    <submittedName>
        <fullName evidence="6">Membrane fusion component of tripartite multidrug resistance system</fullName>
    </submittedName>
</protein>
<keyword evidence="3" id="KW-1133">Transmembrane helix</keyword>
<dbReference type="AlphaFoldDB" id="A0A410P330"/>
<gene>
    <name evidence="6" type="ORF">BU251_01770</name>
</gene>
<dbReference type="InterPro" id="IPR058792">
    <property type="entry name" value="Beta-barrel_RND_2"/>
</dbReference>
<dbReference type="Gene3D" id="2.40.50.100">
    <property type="match status" value="1"/>
</dbReference>
<dbReference type="Pfam" id="PF25954">
    <property type="entry name" value="Beta-barrel_RND_2"/>
    <property type="match status" value="1"/>
</dbReference>
<evidence type="ECO:0000313" key="7">
    <source>
        <dbReference type="Proteomes" id="UP000287243"/>
    </source>
</evidence>
<evidence type="ECO:0000256" key="2">
    <source>
        <dbReference type="ARBA" id="ARBA00009477"/>
    </source>
</evidence>
<comment type="similarity">
    <text evidence="2">Belongs to the membrane fusion protein (MFP) (TC 8.A.1) family.</text>
</comment>
<dbReference type="NCBIfam" id="TIGR01730">
    <property type="entry name" value="RND_mfp"/>
    <property type="match status" value="1"/>
</dbReference>
<dbReference type="Pfam" id="PF25917">
    <property type="entry name" value="BSH_RND"/>
    <property type="match status" value="1"/>
</dbReference>
<dbReference type="PANTHER" id="PTHR30386:SF19">
    <property type="entry name" value="MULTIDRUG EXPORT PROTEIN EMRA-RELATED"/>
    <property type="match status" value="1"/>
</dbReference>
<accession>A0A410P330</accession>
<dbReference type="SUPFAM" id="SSF111369">
    <property type="entry name" value="HlyD-like secretion proteins"/>
    <property type="match status" value="1"/>
</dbReference>
<evidence type="ECO:0000256" key="3">
    <source>
        <dbReference type="SAM" id="Phobius"/>
    </source>
</evidence>
<feature type="transmembrane region" description="Helical" evidence="3">
    <location>
        <begin position="9"/>
        <end position="28"/>
    </location>
</feature>
<dbReference type="Gene3D" id="2.40.30.170">
    <property type="match status" value="1"/>
</dbReference>
<dbReference type="GO" id="GO:0022857">
    <property type="term" value="F:transmembrane transporter activity"/>
    <property type="evidence" value="ECO:0007669"/>
    <property type="project" value="InterPro"/>
</dbReference>
<dbReference type="GO" id="GO:0016020">
    <property type="term" value="C:membrane"/>
    <property type="evidence" value="ECO:0007669"/>
    <property type="project" value="InterPro"/>
</dbReference>
<comment type="subcellular location">
    <subcellularLocation>
        <location evidence="1">Cell envelope</location>
    </subcellularLocation>
</comment>
<dbReference type="GO" id="GO:0030313">
    <property type="term" value="C:cell envelope"/>
    <property type="evidence" value="ECO:0007669"/>
    <property type="project" value="UniProtKB-SubCell"/>
</dbReference>
<keyword evidence="3" id="KW-0812">Transmembrane</keyword>
<dbReference type="Proteomes" id="UP000287243">
    <property type="component" value="Chromosome"/>
</dbReference>
<feature type="domain" description="Multidrug resistance protein MdtA-like barrel-sandwich hybrid" evidence="4">
    <location>
        <begin position="47"/>
        <end position="186"/>
    </location>
</feature>
<dbReference type="InterPro" id="IPR058625">
    <property type="entry name" value="MdtA-like_BSH"/>
</dbReference>
<dbReference type="InterPro" id="IPR050739">
    <property type="entry name" value="MFP"/>
</dbReference>
<reference evidence="6 7" key="1">
    <citation type="submission" date="2017-01" db="EMBL/GenBank/DDBJ databases">
        <title>First insights into the biology of 'candidatus Vampirococcus archaeovorus'.</title>
        <authorList>
            <person name="Kizina J."/>
            <person name="Jordan S."/>
            <person name="Stueber K."/>
            <person name="Reinhardt R."/>
            <person name="Harder J."/>
        </authorList>
    </citation>
    <scope>NUCLEOTIDE SEQUENCE [LARGE SCALE GENOMIC DNA]</scope>
    <source>
        <strain evidence="6 7">LiM</strain>
    </source>
</reference>
<evidence type="ECO:0000256" key="1">
    <source>
        <dbReference type="ARBA" id="ARBA00004196"/>
    </source>
</evidence>
<name>A0A410P330_VELA1</name>
<evidence type="ECO:0000313" key="6">
    <source>
        <dbReference type="EMBL" id="QAT16543.1"/>
    </source>
</evidence>
<dbReference type="KEGG" id="vai:BU251_01770"/>
<proteinExistence type="inferred from homology"/>
<dbReference type="EMBL" id="CP019384">
    <property type="protein sequence ID" value="QAT16543.1"/>
    <property type="molecule type" value="Genomic_DNA"/>
</dbReference>
<organism evidence="6 7">
    <name type="scientific">Velamenicoccus archaeovorus</name>
    <dbReference type="NCBI Taxonomy" id="1930593"/>
    <lineage>
        <taxon>Bacteria</taxon>
        <taxon>Pseudomonadati</taxon>
        <taxon>Candidatus Omnitrophota</taxon>
        <taxon>Candidatus Velamenicoccus</taxon>
    </lineage>
</organism>
<keyword evidence="3" id="KW-0472">Membrane</keyword>
<evidence type="ECO:0000259" key="5">
    <source>
        <dbReference type="Pfam" id="PF25954"/>
    </source>
</evidence>
<sequence>MLNDRHKKWIYLAGGVAAVGLIVLAYLIGVGMSHVTTDDAYVTGRIHSIASKVPGTVWKLNVNDNQNVDKGDLLVEIDPVDYALKVNEAKAALEVSRAALAQAARDKARAEALYQDKVLPKDKYEHILTDYQLAGAKNEEDAQKLKIARQNLKYTKIYSPARGYVTQRSVEVGNQIQAGQPLMAVVPLDDIWVVANYKETQLKNVRSGQRVMVRVDTYPGKVFRGRVDSIMAGTGAVFSLFPPENALGNYVKVVQRIPVKIVFDKTTDEGHVLRVGMSCVPTIITKDE</sequence>
<feature type="domain" description="CusB-like beta-barrel" evidence="5">
    <location>
        <begin position="191"/>
        <end position="232"/>
    </location>
</feature>
<keyword evidence="7" id="KW-1185">Reference proteome</keyword>
<evidence type="ECO:0000259" key="4">
    <source>
        <dbReference type="Pfam" id="PF25917"/>
    </source>
</evidence>
<dbReference type="InterPro" id="IPR006143">
    <property type="entry name" value="RND_pump_MFP"/>
</dbReference>
<dbReference type="PANTHER" id="PTHR30386">
    <property type="entry name" value="MEMBRANE FUSION SUBUNIT OF EMRAB-TOLC MULTIDRUG EFFLUX PUMP"/>
    <property type="match status" value="1"/>
</dbReference>